<dbReference type="RefSeq" id="XP_002108164.1">
    <property type="nucleotide sequence ID" value="XM_002108128.1"/>
</dbReference>
<dbReference type="FunFam" id="1.20.1160.11:FF:000001">
    <property type="entry name" value="Paired amphipathic helix protein Sin3"/>
    <property type="match status" value="1"/>
</dbReference>
<feature type="compositionally biased region" description="Polar residues" evidence="8">
    <location>
        <begin position="789"/>
        <end position="798"/>
    </location>
</feature>
<evidence type="ECO:0000256" key="4">
    <source>
        <dbReference type="ARBA" id="ARBA00023015"/>
    </source>
</evidence>
<feature type="compositionally biased region" description="Acidic residues" evidence="8">
    <location>
        <begin position="767"/>
        <end position="779"/>
    </location>
</feature>
<keyword evidence="5" id="KW-0804">Transcription</keyword>
<dbReference type="Pfam" id="PF02671">
    <property type="entry name" value="PAH"/>
    <property type="match status" value="3"/>
</dbReference>
<evidence type="ECO:0000256" key="7">
    <source>
        <dbReference type="PROSITE-ProRule" id="PRU00810"/>
    </source>
</evidence>
<keyword evidence="2" id="KW-0678">Repressor</keyword>
<dbReference type="PhylomeDB" id="B3RI28"/>
<accession>B3RI28</accession>
<dbReference type="Pfam" id="PF08295">
    <property type="entry name" value="Sin3_corepress"/>
    <property type="match status" value="1"/>
</dbReference>
<dbReference type="EMBL" id="DS985241">
    <property type="protein sequence ID" value="EDV28962.1"/>
    <property type="molecule type" value="Genomic_DNA"/>
</dbReference>
<dbReference type="HOGENOM" id="CLU_001360_0_1_1"/>
<dbReference type="KEGG" id="tad:TRIADDRAFT_52359"/>
<dbReference type="PANTHER" id="PTHR12346:SF0">
    <property type="entry name" value="SIN3A, ISOFORM G"/>
    <property type="match status" value="1"/>
</dbReference>
<feature type="region of interest" description="Disordered" evidence="8">
    <location>
        <begin position="339"/>
        <end position="380"/>
    </location>
</feature>
<dbReference type="InterPro" id="IPR039774">
    <property type="entry name" value="Sin3-like"/>
</dbReference>
<dbReference type="GO" id="GO:0000785">
    <property type="term" value="C:chromatin"/>
    <property type="evidence" value="ECO:0000318"/>
    <property type="project" value="GO_Central"/>
</dbReference>
<evidence type="ECO:0000256" key="2">
    <source>
        <dbReference type="ARBA" id="ARBA00022491"/>
    </source>
</evidence>
<dbReference type="GeneID" id="6750111"/>
<keyword evidence="11" id="KW-1185">Reference proteome</keyword>
<feature type="compositionally biased region" description="Basic and acidic residues" evidence="8">
    <location>
        <begin position="339"/>
        <end position="353"/>
    </location>
</feature>
<dbReference type="InterPro" id="IPR003822">
    <property type="entry name" value="PAH"/>
</dbReference>
<keyword evidence="3" id="KW-0677">Repeat</keyword>
<dbReference type="PANTHER" id="PTHR12346">
    <property type="entry name" value="SIN3B-RELATED"/>
    <property type="match status" value="1"/>
</dbReference>
<dbReference type="STRING" id="10228.B3RI28"/>
<evidence type="ECO:0000256" key="6">
    <source>
        <dbReference type="ARBA" id="ARBA00023242"/>
    </source>
</evidence>
<dbReference type="OMA" id="ANTWCIF"/>
<evidence type="ECO:0000313" key="11">
    <source>
        <dbReference type="Proteomes" id="UP000009022"/>
    </source>
</evidence>
<evidence type="ECO:0000256" key="3">
    <source>
        <dbReference type="ARBA" id="ARBA00022737"/>
    </source>
</evidence>
<dbReference type="SMART" id="SM00761">
    <property type="entry name" value="HDAC_interact"/>
    <property type="match status" value="1"/>
</dbReference>
<dbReference type="CTD" id="6750111"/>
<dbReference type="GO" id="GO:0000122">
    <property type="term" value="P:negative regulation of transcription by RNA polymerase II"/>
    <property type="evidence" value="ECO:0000318"/>
    <property type="project" value="GO_Central"/>
</dbReference>
<name>B3RI28_TRIAD</name>
<dbReference type="Pfam" id="PF16879">
    <property type="entry name" value="Sin3a_C"/>
    <property type="match status" value="1"/>
</dbReference>
<organism evidence="10 11">
    <name type="scientific">Trichoplax adhaerens</name>
    <name type="common">Trichoplax reptans</name>
    <dbReference type="NCBI Taxonomy" id="10228"/>
    <lineage>
        <taxon>Eukaryota</taxon>
        <taxon>Metazoa</taxon>
        <taxon>Placozoa</taxon>
        <taxon>Uniplacotomia</taxon>
        <taxon>Trichoplacea</taxon>
        <taxon>Trichoplacidae</taxon>
        <taxon>Trichoplax</taxon>
    </lineage>
</organism>
<dbReference type="InterPro" id="IPR036600">
    <property type="entry name" value="PAH_sf"/>
</dbReference>
<keyword evidence="6 7" id="KW-0539">Nucleus</keyword>
<feature type="region of interest" description="Disordered" evidence="8">
    <location>
        <begin position="192"/>
        <end position="235"/>
    </location>
</feature>
<evidence type="ECO:0000313" key="10">
    <source>
        <dbReference type="EMBL" id="EDV28962.1"/>
    </source>
</evidence>
<dbReference type="GO" id="GO:0003714">
    <property type="term" value="F:transcription corepressor activity"/>
    <property type="evidence" value="ECO:0000318"/>
    <property type="project" value="GO_Central"/>
</dbReference>
<gene>
    <name evidence="10" type="ORF">TRIADDRAFT_52359</name>
</gene>
<feature type="region of interest" description="Disordered" evidence="8">
    <location>
        <begin position="766"/>
        <end position="798"/>
    </location>
</feature>
<reference evidence="10 11" key="1">
    <citation type="journal article" date="2008" name="Nature">
        <title>The Trichoplax genome and the nature of placozoans.</title>
        <authorList>
            <person name="Srivastava M."/>
            <person name="Begovic E."/>
            <person name="Chapman J."/>
            <person name="Putnam N.H."/>
            <person name="Hellsten U."/>
            <person name="Kawashima T."/>
            <person name="Kuo A."/>
            <person name="Mitros T."/>
            <person name="Salamov A."/>
            <person name="Carpenter M.L."/>
            <person name="Signorovitch A.Y."/>
            <person name="Moreno M.A."/>
            <person name="Kamm K."/>
            <person name="Grimwood J."/>
            <person name="Schmutz J."/>
            <person name="Shapiro H."/>
            <person name="Grigoriev I.V."/>
            <person name="Buss L.W."/>
            <person name="Schierwater B."/>
            <person name="Dellaporta S.L."/>
            <person name="Rokhsar D.S."/>
        </authorList>
    </citation>
    <scope>NUCLEOTIDE SEQUENCE [LARGE SCALE GENOMIC DNA]</scope>
    <source>
        <strain evidence="10 11">Grell-BS-1999</strain>
    </source>
</reference>
<dbReference type="FunFam" id="1.20.1160.11:FF:000003">
    <property type="entry name" value="Paired amphipathic helix SIN3-like protein"/>
    <property type="match status" value="1"/>
</dbReference>
<evidence type="ECO:0000259" key="9">
    <source>
        <dbReference type="SMART" id="SM00761"/>
    </source>
</evidence>
<dbReference type="eggNOG" id="KOG4204">
    <property type="taxonomic scope" value="Eukaryota"/>
</dbReference>
<dbReference type="FunFam" id="1.20.1160.11:FF:000002">
    <property type="entry name" value="Paired amphipathic helix protein SIN3"/>
    <property type="match status" value="1"/>
</dbReference>
<comment type="subcellular location">
    <subcellularLocation>
        <location evidence="1 7">Nucleus</location>
    </subcellularLocation>
</comment>
<dbReference type="InterPro" id="IPR031693">
    <property type="entry name" value="Sin3_C"/>
</dbReference>
<proteinExistence type="predicted"/>
<dbReference type="InterPro" id="IPR013194">
    <property type="entry name" value="HDAC_interact_dom"/>
</dbReference>
<keyword evidence="4" id="KW-0805">Transcription regulation</keyword>
<feature type="compositionally biased region" description="Low complexity" evidence="8">
    <location>
        <begin position="192"/>
        <end position="232"/>
    </location>
</feature>
<evidence type="ECO:0000256" key="8">
    <source>
        <dbReference type="SAM" id="MobiDB-lite"/>
    </source>
</evidence>
<feature type="compositionally biased region" description="Low complexity" evidence="8">
    <location>
        <begin position="355"/>
        <end position="374"/>
    </location>
</feature>
<dbReference type="GO" id="GO:0070822">
    <property type="term" value="C:Sin3-type complex"/>
    <property type="evidence" value="ECO:0000318"/>
    <property type="project" value="GO_Central"/>
</dbReference>
<evidence type="ECO:0000256" key="5">
    <source>
        <dbReference type="ARBA" id="ARBA00023163"/>
    </source>
</evidence>
<dbReference type="SUPFAM" id="SSF47762">
    <property type="entry name" value="PAH2 domain"/>
    <property type="match status" value="3"/>
</dbReference>
<dbReference type="Proteomes" id="UP000009022">
    <property type="component" value="Unassembled WGS sequence"/>
</dbReference>
<feature type="domain" description="Histone deacetylase interacting" evidence="9">
    <location>
        <begin position="493"/>
        <end position="593"/>
    </location>
</feature>
<dbReference type="Gene3D" id="1.20.1160.11">
    <property type="entry name" value="Paired amphipathic helix"/>
    <property type="match status" value="3"/>
</dbReference>
<sequence>MKRSRVEEHDIYKSHVRREAFQPQVLGSGTTMNISQGYEIADSLSFPTQMATGQAFQQVTTVGHPAPPTLAQSTHAQTITQVHVPQAQHQQFQRLKVEDALSYLDEVKRQFGNQPQVYNDFLDIMKDFKSQSIDTPGVINRVSNLFKGHPDLIMGFNTFLPPGYKIEVHSNSAASPHHTTTTVTYTNNQQQFRVPHQQQSPQPQTQQHAPPAPIQQQQQQQQQQQNHNQQHPVPVSQANTQAHPMEFNHAINYVNKIKNRFKEQPNVYRDFLEILHSYQKEQKSIREVYSRVAELFQDSKDLLNEFSQFLPDGSGAHLSLSDMVPFPIDSALIAEQEQKETLSPKKQNHEKLLVNKKPTTSKRSSNNNSTTVTNLQVSGKKRNKGALKDVSLSEASKHGTFNELAFFDKVRKAFRNQAVYDNFLRCLTLFNEEVITRSELLTLVTPFLGKFPELLAWFRIFIGHKEPNNVDQQQPGSKDRTNNEITMEIDFSTCKRYGASYRALPKTFNQPKCSGRSPLCKEVLNDTWVSFPSWSEDSTFVSSRKTQFEEHIYRCEDERFELDIVIEANAATIKVLESVQKKLSRMNPDEVSKFRLDNRLSGTSDVIYRKAIQRLYGDKAIDIIDSLKKNPSVAVPIVLKRLKAKDEEWREARRGFNKVWKDINEKYYLKGITFKTNDLKALRSKNMISEIENIFEERRSQIRDGEPPKFHLSFACEDKSVLDDAASLIIHHMKRQTNIHKNDKTKIKQILGIFIPDFFFAPRGEMSDDEDNSSGDDDNGNNSGRVKGSRSNGITESATNDDTDDVYSLYFVNNQWYVFFRLHQTLCERLCKIYHQAIALAEEEAANKHNRKEAVAVALRLKPSNDVDMEEYYPHYLDMVRNLLDGNLDSSAFEDQCREMFGTHAYLSFTVDKLIQSLVRQLHAIVGDETCMKVKQLFSLEQVNGGAIGSRLNIPANATAEVTYQKKAEQIIGEDTNCYRIMLWRDGNRLTIELLDTINDNSDENTDTAVAEPEEEWQAYVNKFVVSPNIPSSNQISDRKVFLLRNRSRVRSSSCVQGLSKRVGDDSNATGLALQKEETEDQLAKFLLMFYKKYNLQYTFNINSYQISYISGTGDLLYRYGSLPKVRQVNQSLKQRQSLRFKKWLDVWHSEKTNTKDMLKCSEWLGFKYVSVGEHELKEESEGYSKPQSKKIKLDTS</sequence>
<dbReference type="OrthoDB" id="10265969at2759"/>
<dbReference type="AlphaFoldDB" id="B3RI28"/>
<evidence type="ECO:0000256" key="1">
    <source>
        <dbReference type="ARBA" id="ARBA00004123"/>
    </source>
</evidence>
<dbReference type="PROSITE" id="PS51477">
    <property type="entry name" value="PAH"/>
    <property type="match status" value="3"/>
</dbReference>
<dbReference type="InParanoid" id="B3RI28"/>
<protein>
    <recommendedName>
        <fullName evidence="9">Histone deacetylase interacting domain-containing protein</fullName>
    </recommendedName>
</protein>